<dbReference type="EMBL" id="SPQB01000022">
    <property type="protein sequence ID" value="TFU32573.1"/>
    <property type="molecule type" value="Genomic_DNA"/>
</dbReference>
<feature type="non-terminal residue" evidence="11">
    <location>
        <position position="616"/>
    </location>
</feature>
<dbReference type="SUPFAM" id="SSF90123">
    <property type="entry name" value="ABC transporter transmembrane region"/>
    <property type="match status" value="1"/>
</dbReference>
<evidence type="ECO:0000259" key="10">
    <source>
        <dbReference type="PROSITE" id="PS50929"/>
    </source>
</evidence>
<dbReference type="Pfam" id="PF00664">
    <property type="entry name" value="ABC_membrane"/>
    <property type="match status" value="1"/>
</dbReference>
<feature type="transmembrane region" description="Helical" evidence="8">
    <location>
        <begin position="180"/>
        <end position="200"/>
    </location>
</feature>
<sequence>MIPQAGPAASVSDTVSDAVSNDPWEIEAARPKPPARRPELGPVRPVAVLGLGLLAALRALGLVLVAGAVAAGIAGLQRGEVDAGGILLLGATGALLRAGSGWATDVVAHRVAIAVKRTLRRDLWRRIADGDPGEREGGIAVLATDGLEDLDDYYVRSLPAMIAAVVVPAIVGLRILGADWLSAAIIVVTVPLIPFFMVLIGRHTQARTDEALRALARLADHLTELARGLPVLVGLGRVAEQSRALDDIQHGYRTRTQETLRWAFLSALALELIATISVALVAVVLGLRLMHGTVGLEAALLVLILAPECYAVLRDVGTAFHSSQNGLSALERLRAILGRGEVPEARRNAAESSSSRGDLLVSVRGLTVRYADRETPTLVGVDARLEGMTAITGPSGAGKSTLLAALAGTLPADAEVSGSIEGTDPDRVAYAPQAPRGFTDTPREELALFGAPDPVTALAELGLAHVADSRIAELSPGELRRLAVARALARVDLGGTLLVLDEPTAHLDAASAERVRAAVRARASRATVVLATHEPETLALATRRVAVGAEGRPGGFDSLAALGRSTSDNAPIEAQSLPVVERSEAAPTPVVERSEAESKRVERAKRVETDATPTTN</sequence>
<evidence type="ECO:0000256" key="5">
    <source>
        <dbReference type="ARBA" id="ARBA00022989"/>
    </source>
</evidence>
<reference evidence="11 12" key="1">
    <citation type="submission" date="2019-03" db="EMBL/GenBank/DDBJ databases">
        <title>Diversity of the mouse oral microbiome.</title>
        <authorList>
            <person name="Joseph S."/>
            <person name="Aduse-Opoku J."/>
            <person name="Curtis M."/>
            <person name="Wade W."/>
            <person name="Hashim A."/>
        </authorList>
    </citation>
    <scope>NUCLEOTIDE SEQUENCE [LARGE SCALE GENOMIC DNA]</scope>
    <source>
        <strain evidence="11 12">P1012</strain>
    </source>
</reference>
<evidence type="ECO:0000256" key="2">
    <source>
        <dbReference type="ARBA" id="ARBA00022692"/>
    </source>
</evidence>
<feature type="compositionally biased region" description="Low complexity" evidence="7">
    <location>
        <begin position="8"/>
        <end position="22"/>
    </location>
</feature>
<evidence type="ECO:0000256" key="1">
    <source>
        <dbReference type="ARBA" id="ARBA00004651"/>
    </source>
</evidence>
<dbReference type="PANTHER" id="PTHR24221:SF590">
    <property type="entry name" value="COMPONENT LINKED WITH THE ASSEMBLY OF CYTOCHROME' TRANSPORT TRANSMEMBRANE ATP-BINDING PROTEIN ABC TRANSPORTER CYDD-RELATED"/>
    <property type="match status" value="1"/>
</dbReference>
<evidence type="ECO:0000256" key="3">
    <source>
        <dbReference type="ARBA" id="ARBA00022741"/>
    </source>
</evidence>
<organism evidence="11 12">
    <name type="scientific">Microbacterium paludicola</name>
    <dbReference type="NCBI Taxonomy" id="300019"/>
    <lineage>
        <taxon>Bacteria</taxon>
        <taxon>Bacillati</taxon>
        <taxon>Actinomycetota</taxon>
        <taxon>Actinomycetes</taxon>
        <taxon>Micrococcales</taxon>
        <taxon>Microbacteriaceae</taxon>
        <taxon>Microbacterium</taxon>
    </lineage>
</organism>
<gene>
    <name evidence="11" type="ORF">E4U02_09730</name>
</gene>
<dbReference type="CDD" id="cd18584">
    <property type="entry name" value="ABC_6TM_AarD_CydD"/>
    <property type="match status" value="1"/>
</dbReference>
<evidence type="ECO:0000256" key="8">
    <source>
        <dbReference type="SAM" id="Phobius"/>
    </source>
</evidence>
<name>A0A4Y9FUK3_9MICO</name>
<dbReference type="GO" id="GO:0016887">
    <property type="term" value="F:ATP hydrolysis activity"/>
    <property type="evidence" value="ECO:0007669"/>
    <property type="project" value="InterPro"/>
</dbReference>
<accession>A0A4Y9FUK3</accession>
<keyword evidence="3" id="KW-0547">Nucleotide-binding</keyword>
<dbReference type="InterPro" id="IPR003593">
    <property type="entry name" value="AAA+_ATPase"/>
</dbReference>
<dbReference type="InterPro" id="IPR003439">
    <property type="entry name" value="ABC_transporter-like_ATP-bd"/>
</dbReference>
<keyword evidence="4 11" id="KW-0067">ATP-binding</keyword>
<keyword evidence="6 8" id="KW-0472">Membrane</keyword>
<dbReference type="InterPro" id="IPR036640">
    <property type="entry name" value="ABC1_TM_sf"/>
</dbReference>
<feature type="transmembrane region" description="Helical" evidence="8">
    <location>
        <begin position="153"/>
        <end position="173"/>
    </location>
</feature>
<evidence type="ECO:0000256" key="6">
    <source>
        <dbReference type="ARBA" id="ARBA00023136"/>
    </source>
</evidence>
<dbReference type="InterPro" id="IPR027417">
    <property type="entry name" value="P-loop_NTPase"/>
</dbReference>
<dbReference type="PROSITE" id="PS50929">
    <property type="entry name" value="ABC_TM1F"/>
    <property type="match status" value="1"/>
</dbReference>
<dbReference type="SUPFAM" id="SSF52540">
    <property type="entry name" value="P-loop containing nucleoside triphosphate hydrolases"/>
    <property type="match status" value="1"/>
</dbReference>
<feature type="compositionally biased region" description="Basic and acidic residues" evidence="7">
    <location>
        <begin position="592"/>
        <end position="609"/>
    </location>
</feature>
<dbReference type="PROSITE" id="PS50893">
    <property type="entry name" value="ABC_TRANSPORTER_2"/>
    <property type="match status" value="1"/>
</dbReference>
<dbReference type="PROSITE" id="PS00211">
    <property type="entry name" value="ABC_TRANSPORTER_1"/>
    <property type="match status" value="1"/>
</dbReference>
<evidence type="ECO:0000313" key="11">
    <source>
        <dbReference type="EMBL" id="TFU32573.1"/>
    </source>
</evidence>
<dbReference type="InterPro" id="IPR017871">
    <property type="entry name" value="ABC_transporter-like_CS"/>
</dbReference>
<dbReference type="InterPro" id="IPR039421">
    <property type="entry name" value="Type_1_exporter"/>
</dbReference>
<dbReference type="PANTHER" id="PTHR24221">
    <property type="entry name" value="ATP-BINDING CASSETTE SUB-FAMILY B"/>
    <property type="match status" value="1"/>
</dbReference>
<comment type="caution">
    <text evidence="11">The sequence shown here is derived from an EMBL/GenBank/DDBJ whole genome shotgun (WGS) entry which is preliminary data.</text>
</comment>
<dbReference type="OrthoDB" id="3237158at2"/>
<feature type="domain" description="ABC transporter" evidence="9">
    <location>
        <begin position="361"/>
        <end position="575"/>
    </location>
</feature>
<keyword evidence="5 8" id="KW-1133">Transmembrane helix</keyword>
<feature type="region of interest" description="Disordered" evidence="7">
    <location>
        <begin position="1"/>
        <end position="39"/>
    </location>
</feature>
<proteinExistence type="predicted"/>
<feature type="domain" description="ABC transmembrane type-1" evidence="10">
    <location>
        <begin position="46"/>
        <end position="325"/>
    </location>
</feature>
<evidence type="ECO:0000313" key="12">
    <source>
        <dbReference type="Proteomes" id="UP000298358"/>
    </source>
</evidence>
<dbReference type="Gene3D" id="1.20.1560.10">
    <property type="entry name" value="ABC transporter type 1, transmembrane domain"/>
    <property type="match status" value="1"/>
</dbReference>
<dbReference type="Gene3D" id="3.40.50.300">
    <property type="entry name" value="P-loop containing nucleotide triphosphate hydrolases"/>
    <property type="match status" value="1"/>
</dbReference>
<protein>
    <submittedName>
        <fullName evidence="11">ATP-binding cassette domain-containing protein</fullName>
    </submittedName>
</protein>
<evidence type="ECO:0000256" key="4">
    <source>
        <dbReference type="ARBA" id="ARBA00022840"/>
    </source>
</evidence>
<dbReference type="Pfam" id="PF00005">
    <property type="entry name" value="ABC_tran"/>
    <property type="match status" value="1"/>
</dbReference>
<dbReference type="GO" id="GO:0005524">
    <property type="term" value="F:ATP binding"/>
    <property type="evidence" value="ECO:0007669"/>
    <property type="project" value="UniProtKB-KW"/>
</dbReference>
<dbReference type="SMART" id="SM00382">
    <property type="entry name" value="AAA"/>
    <property type="match status" value="1"/>
</dbReference>
<dbReference type="AlphaFoldDB" id="A0A4Y9FUK3"/>
<evidence type="ECO:0000259" key="9">
    <source>
        <dbReference type="PROSITE" id="PS50893"/>
    </source>
</evidence>
<dbReference type="GO" id="GO:0005886">
    <property type="term" value="C:plasma membrane"/>
    <property type="evidence" value="ECO:0007669"/>
    <property type="project" value="UniProtKB-SubCell"/>
</dbReference>
<feature type="transmembrane region" description="Helical" evidence="8">
    <location>
        <begin position="46"/>
        <end position="74"/>
    </location>
</feature>
<dbReference type="RefSeq" id="WP_135114647.1">
    <property type="nucleotide sequence ID" value="NZ_JADGLL010000022.1"/>
</dbReference>
<feature type="transmembrane region" description="Helical" evidence="8">
    <location>
        <begin position="262"/>
        <end position="287"/>
    </location>
</feature>
<evidence type="ECO:0000256" key="7">
    <source>
        <dbReference type="SAM" id="MobiDB-lite"/>
    </source>
</evidence>
<comment type="subcellular location">
    <subcellularLocation>
        <location evidence="1">Cell membrane</location>
        <topology evidence="1">Multi-pass membrane protein</topology>
    </subcellularLocation>
</comment>
<dbReference type="Proteomes" id="UP000298358">
    <property type="component" value="Unassembled WGS sequence"/>
</dbReference>
<feature type="region of interest" description="Disordered" evidence="7">
    <location>
        <begin position="572"/>
        <end position="616"/>
    </location>
</feature>
<dbReference type="InterPro" id="IPR011527">
    <property type="entry name" value="ABC1_TM_dom"/>
</dbReference>
<dbReference type="GO" id="GO:0140359">
    <property type="term" value="F:ABC-type transporter activity"/>
    <property type="evidence" value="ECO:0007669"/>
    <property type="project" value="InterPro"/>
</dbReference>
<keyword evidence="12" id="KW-1185">Reference proteome</keyword>
<keyword evidence="2 8" id="KW-0812">Transmembrane</keyword>